<proteinExistence type="predicted"/>
<evidence type="ECO:0000259" key="1">
    <source>
        <dbReference type="Pfam" id="PF05699"/>
    </source>
</evidence>
<sequence length="73" mass="8649">MTHNITCHYDEKTKIDSKTTIIQLMESCNSNFFPNIYQLLIILATLPITTCERERSISILEKIENRFKINNDW</sequence>
<accession>A0A177B7E3</accession>
<reference evidence="2 3" key="1">
    <citation type="submission" date="2016-04" db="EMBL/GenBank/DDBJ databases">
        <title>The genome of Intoshia linei affirms orthonectids as highly simplified spiralians.</title>
        <authorList>
            <person name="Mikhailov K.V."/>
            <person name="Slusarev G.S."/>
            <person name="Nikitin M.A."/>
            <person name="Logacheva M.D."/>
            <person name="Penin A."/>
            <person name="Aleoshin V."/>
            <person name="Panchin Y.V."/>
        </authorList>
    </citation>
    <scope>NUCLEOTIDE SEQUENCE [LARGE SCALE GENOMIC DNA]</scope>
    <source>
        <strain evidence="2">Intl2013</strain>
        <tissue evidence="2">Whole animal</tissue>
    </source>
</reference>
<gene>
    <name evidence="2" type="ORF">A3Q56_02004</name>
</gene>
<dbReference type="AlphaFoldDB" id="A0A177B7E3"/>
<feature type="domain" description="HAT C-terminal dimerisation" evidence="1">
    <location>
        <begin position="22"/>
        <end position="68"/>
    </location>
</feature>
<keyword evidence="3" id="KW-1185">Reference proteome</keyword>
<dbReference type="Pfam" id="PF05699">
    <property type="entry name" value="Dimer_Tnp_hAT"/>
    <property type="match status" value="1"/>
</dbReference>
<dbReference type="EMBL" id="LWCA01000173">
    <property type="protein sequence ID" value="OAF70217.1"/>
    <property type="molecule type" value="Genomic_DNA"/>
</dbReference>
<dbReference type="Proteomes" id="UP000078046">
    <property type="component" value="Unassembled WGS sequence"/>
</dbReference>
<evidence type="ECO:0000313" key="3">
    <source>
        <dbReference type="Proteomes" id="UP000078046"/>
    </source>
</evidence>
<evidence type="ECO:0000313" key="2">
    <source>
        <dbReference type="EMBL" id="OAF70217.1"/>
    </source>
</evidence>
<name>A0A177B7E3_9BILA</name>
<dbReference type="GO" id="GO:0046983">
    <property type="term" value="F:protein dimerization activity"/>
    <property type="evidence" value="ECO:0007669"/>
    <property type="project" value="InterPro"/>
</dbReference>
<dbReference type="InterPro" id="IPR008906">
    <property type="entry name" value="HATC_C_dom"/>
</dbReference>
<comment type="caution">
    <text evidence="2">The sequence shown here is derived from an EMBL/GenBank/DDBJ whole genome shotgun (WGS) entry which is preliminary data.</text>
</comment>
<dbReference type="OrthoDB" id="10037933at2759"/>
<organism evidence="2 3">
    <name type="scientific">Intoshia linei</name>
    <dbReference type="NCBI Taxonomy" id="1819745"/>
    <lineage>
        <taxon>Eukaryota</taxon>
        <taxon>Metazoa</taxon>
        <taxon>Spiralia</taxon>
        <taxon>Lophotrochozoa</taxon>
        <taxon>Mesozoa</taxon>
        <taxon>Orthonectida</taxon>
        <taxon>Rhopaluridae</taxon>
        <taxon>Intoshia</taxon>
    </lineage>
</organism>
<protein>
    <recommendedName>
        <fullName evidence="1">HAT C-terminal dimerisation domain-containing protein</fullName>
    </recommendedName>
</protein>